<keyword evidence="3" id="KW-1185">Reference proteome</keyword>
<dbReference type="Proteomes" id="UP000663879">
    <property type="component" value="Unassembled WGS sequence"/>
</dbReference>
<dbReference type="EMBL" id="CAJNOC010000445">
    <property type="protein sequence ID" value="CAF0762535.1"/>
    <property type="molecule type" value="Genomic_DNA"/>
</dbReference>
<dbReference type="InterPro" id="IPR043502">
    <property type="entry name" value="DNA/RNA_pol_sf"/>
</dbReference>
<proteinExistence type="predicted"/>
<gene>
    <name evidence="2" type="ORF">OXX778_LOCUS4512</name>
</gene>
<organism evidence="2 3">
    <name type="scientific">Brachionus calyciflorus</name>
    <dbReference type="NCBI Taxonomy" id="104777"/>
    <lineage>
        <taxon>Eukaryota</taxon>
        <taxon>Metazoa</taxon>
        <taxon>Spiralia</taxon>
        <taxon>Gnathifera</taxon>
        <taxon>Rotifera</taxon>
        <taxon>Eurotatoria</taxon>
        <taxon>Monogononta</taxon>
        <taxon>Pseudotrocha</taxon>
        <taxon>Ploima</taxon>
        <taxon>Brachionidae</taxon>
        <taxon>Brachionus</taxon>
    </lineage>
</organism>
<dbReference type="PROSITE" id="PS50878">
    <property type="entry name" value="RT_POL"/>
    <property type="match status" value="1"/>
</dbReference>
<name>A0A813Q659_9BILA</name>
<sequence length="185" mass="21316">MPTTILIKWRSRSANNKGIEFLNTKIDIISYADDLIIFSNNKAGLQESLDIVSEFGKSFEVKFNPDKTVFMTFNSKTNREAQERRKDTWEGEITLDGTTINKVKNFKYLGVELNEENNDKDHIAKRKKSSPIALSKIKSLDILNENTNGYLKGHLYKTFIMSVLYYGAEVIINQKQNVNKLKRID</sequence>
<dbReference type="PANTHER" id="PTHR47027">
    <property type="entry name" value="REVERSE TRANSCRIPTASE DOMAIN-CONTAINING PROTEIN"/>
    <property type="match status" value="1"/>
</dbReference>
<accession>A0A813Q659</accession>
<reference evidence="2" key="1">
    <citation type="submission" date="2021-02" db="EMBL/GenBank/DDBJ databases">
        <authorList>
            <person name="Nowell W R."/>
        </authorList>
    </citation>
    <scope>NUCLEOTIDE SEQUENCE</scope>
    <source>
        <strain evidence="2">Ploen Becks lab</strain>
    </source>
</reference>
<dbReference type="AlphaFoldDB" id="A0A813Q659"/>
<dbReference type="SUPFAM" id="SSF56672">
    <property type="entry name" value="DNA/RNA polymerases"/>
    <property type="match status" value="1"/>
</dbReference>
<evidence type="ECO:0000313" key="3">
    <source>
        <dbReference type="Proteomes" id="UP000663879"/>
    </source>
</evidence>
<dbReference type="Pfam" id="PF00078">
    <property type="entry name" value="RVT_1"/>
    <property type="match status" value="1"/>
</dbReference>
<dbReference type="OrthoDB" id="10014409at2759"/>
<protein>
    <recommendedName>
        <fullName evidence="1">Reverse transcriptase domain-containing protein</fullName>
    </recommendedName>
</protein>
<dbReference type="InterPro" id="IPR000477">
    <property type="entry name" value="RT_dom"/>
</dbReference>
<comment type="caution">
    <text evidence="2">The sequence shown here is derived from an EMBL/GenBank/DDBJ whole genome shotgun (WGS) entry which is preliminary data.</text>
</comment>
<feature type="domain" description="Reverse transcriptase" evidence="1">
    <location>
        <begin position="1"/>
        <end position="94"/>
    </location>
</feature>
<evidence type="ECO:0000259" key="1">
    <source>
        <dbReference type="PROSITE" id="PS50878"/>
    </source>
</evidence>
<evidence type="ECO:0000313" key="2">
    <source>
        <dbReference type="EMBL" id="CAF0762535.1"/>
    </source>
</evidence>
<dbReference type="PANTHER" id="PTHR47027:SF20">
    <property type="entry name" value="REVERSE TRANSCRIPTASE-LIKE PROTEIN WITH RNA-DIRECTED DNA POLYMERASE DOMAIN"/>
    <property type="match status" value="1"/>
</dbReference>